<evidence type="ECO:0000256" key="2">
    <source>
        <dbReference type="ARBA" id="ARBA00007316"/>
    </source>
</evidence>
<dbReference type="RefSeq" id="WP_136335919.1">
    <property type="nucleotide sequence ID" value="NZ_QXMP01000008.1"/>
</dbReference>
<gene>
    <name evidence="20" type="ORF">E7Z59_08650</name>
</gene>
<dbReference type="AlphaFoldDB" id="A0A4S3M016"/>
<keyword evidence="10 20" id="KW-0418">Kinase</keyword>
<dbReference type="GO" id="GO:0042802">
    <property type="term" value="F:identical protein binding"/>
    <property type="evidence" value="ECO:0007669"/>
    <property type="project" value="UniProtKB-ARBA"/>
</dbReference>
<dbReference type="FunFam" id="3.40.50.300:FF:000527">
    <property type="entry name" value="Tyrosine-protein kinase etk"/>
    <property type="match status" value="1"/>
</dbReference>
<comment type="caution">
    <text evidence="20">The sequence shown here is derived from an EMBL/GenBank/DDBJ whole genome shotgun (WGS) entry which is preliminary data.</text>
</comment>
<evidence type="ECO:0000256" key="15">
    <source>
        <dbReference type="ARBA" id="ARBA00051245"/>
    </source>
</evidence>
<evidence type="ECO:0000256" key="9">
    <source>
        <dbReference type="ARBA" id="ARBA00022741"/>
    </source>
</evidence>
<evidence type="ECO:0000256" key="6">
    <source>
        <dbReference type="ARBA" id="ARBA00022519"/>
    </source>
</evidence>
<evidence type="ECO:0000259" key="19">
    <source>
        <dbReference type="Pfam" id="PF13807"/>
    </source>
</evidence>
<feature type="domain" description="Tyrosine-protein kinase G-rich" evidence="19">
    <location>
        <begin position="452"/>
        <end position="524"/>
    </location>
</feature>
<feature type="transmembrane region" description="Helical" evidence="16">
    <location>
        <begin position="26"/>
        <end position="44"/>
    </location>
</feature>
<comment type="subcellular location">
    <subcellularLocation>
        <location evidence="1">Cell inner membrane</location>
        <topology evidence="1">Multi-pass membrane protein</topology>
    </subcellularLocation>
</comment>
<dbReference type="InterPro" id="IPR005702">
    <property type="entry name" value="Wzc-like_C"/>
</dbReference>
<keyword evidence="11" id="KW-0067">ATP-binding</keyword>
<comment type="similarity">
    <text evidence="2">Belongs to the CpsD/CapB family.</text>
</comment>
<dbReference type="GO" id="GO:0005886">
    <property type="term" value="C:plasma membrane"/>
    <property type="evidence" value="ECO:0007669"/>
    <property type="project" value="UniProtKB-SubCell"/>
</dbReference>
<sequence length="795" mass="89105">MNEHMHFEQEEEIHLRELLERYLRHWKWFVLGVIVAAAGAVSYLKFATPVYQNKASILIKDEKGGGMASELSALQDLGMLGGMSSNSVENEIEILRSSRLMERVVEELELHLGYFIKEGFLTKEVYGTAPFKVKVLDYKKGVKLPSELVKITMLNDEQFEYAGEDFEGESFEGIADLGNKIGLPFAHIMVLPNSDVPVEDLLPADEAVYVSFSTIPAMAESLIKKIGVSLASKDATVINLSLAHPVRPKAKDVLNELVNQYNEDAIVDNNLVSKNTAEFIDARLQIIAKELDSVETDKVNFKSDNRLTDIQAEAQLFLENVSEVEKRHLELATQMEVINTMITYLEEGDNSKLLPANLGIGEGNEGSGLAGLITTYNTLVIERGNLRKNSTEKNPVVKNIDSQIEQLRATVLESLETQKIGLQIAMNDIRRRENRIEGEIAGVPNKEKQFRNIERQQNIKEALYLYLLQKREEASISMAVTAPKAKIVDYAKSSIEPVAPKAPVVLGGAVLLGLLFPFLVIFVHDILNNKIQSRKDIEKNLPELPIVGELPRLGEKEDKMIANDNRSALAESFRIIRTNLQYMFVGKDKNETRTIMVTSTTKGEGKSLTSSNLAISLANTGKKVVLVGADLRNPQIKAYFEHDRNRTGLSNFLHDTNISLDKIRFNSGISNLDLVTSGSIPPNPAELLMGERTAEFFKELKQKYDYVIIDSAPLLLVTDSLLITEYADLVVYVMRSGYSEERFTDFIKDTIKSKKLPATSIVLNDVKQAYFGYGNKYGYTYGQQEKTFFQKLLNR</sequence>
<keyword evidence="6" id="KW-0997">Cell inner membrane</keyword>
<dbReference type="PANTHER" id="PTHR32309:SF13">
    <property type="entry name" value="FERRIC ENTEROBACTIN TRANSPORT PROTEIN FEPE"/>
    <property type="match status" value="1"/>
</dbReference>
<dbReference type="InterPro" id="IPR050445">
    <property type="entry name" value="Bact_polysacc_biosynth/exp"/>
</dbReference>
<accession>A0A4S3M016</accession>
<evidence type="ECO:0000256" key="12">
    <source>
        <dbReference type="ARBA" id="ARBA00022989"/>
    </source>
</evidence>
<name>A0A4S3M016_9FLAO</name>
<feature type="domain" description="Polysaccharide chain length determinant N-terminal" evidence="17">
    <location>
        <begin position="11"/>
        <end position="108"/>
    </location>
</feature>
<dbReference type="SUPFAM" id="SSF52540">
    <property type="entry name" value="P-loop containing nucleoside triphosphate hydrolases"/>
    <property type="match status" value="1"/>
</dbReference>
<dbReference type="Pfam" id="PF02706">
    <property type="entry name" value="Wzz"/>
    <property type="match status" value="1"/>
</dbReference>
<feature type="domain" description="AAA" evidence="18">
    <location>
        <begin position="593"/>
        <end position="748"/>
    </location>
</feature>
<evidence type="ECO:0000256" key="11">
    <source>
        <dbReference type="ARBA" id="ARBA00022840"/>
    </source>
</evidence>
<keyword evidence="21" id="KW-1185">Reference proteome</keyword>
<evidence type="ECO:0000313" key="20">
    <source>
        <dbReference type="EMBL" id="THD67714.1"/>
    </source>
</evidence>
<comment type="similarity">
    <text evidence="3">Belongs to the etk/wzc family.</text>
</comment>
<keyword evidence="14" id="KW-0829">Tyrosine-protein kinase</keyword>
<evidence type="ECO:0000256" key="4">
    <source>
        <dbReference type="ARBA" id="ARBA00011903"/>
    </source>
</evidence>
<dbReference type="NCBIfam" id="TIGR01007">
    <property type="entry name" value="eps_fam"/>
    <property type="match status" value="1"/>
</dbReference>
<protein>
    <recommendedName>
        <fullName evidence="4">non-specific protein-tyrosine kinase</fullName>
        <ecNumber evidence="4">2.7.10.2</ecNumber>
    </recommendedName>
</protein>
<organism evidence="20 21">
    <name type="scientific">Robertkochia marina</name>
    <dbReference type="NCBI Taxonomy" id="1227945"/>
    <lineage>
        <taxon>Bacteria</taxon>
        <taxon>Pseudomonadati</taxon>
        <taxon>Bacteroidota</taxon>
        <taxon>Flavobacteriia</taxon>
        <taxon>Flavobacteriales</taxon>
        <taxon>Flavobacteriaceae</taxon>
        <taxon>Robertkochia</taxon>
    </lineage>
</organism>
<dbReference type="InterPro" id="IPR025669">
    <property type="entry name" value="AAA_dom"/>
</dbReference>
<dbReference type="InterPro" id="IPR032807">
    <property type="entry name" value="GNVR"/>
</dbReference>
<keyword evidence="9" id="KW-0547">Nucleotide-binding</keyword>
<evidence type="ECO:0000256" key="13">
    <source>
        <dbReference type="ARBA" id="ARBA00023136"/>
    </source>
</evidence>
<evidence type="ECO:0000259" key="18">
    <source>
        <dbReference type="Pfam" id="PF13614"/>
    </source>
</evidence>
<feature type="transmembrane region" description="Helical" evidence="16">
    <location>
        <begin position="504"/>
        <end position="527"/>
    </location>
</feature>
<keyword evidence="7 20" id="KW-0808">Transferase</keyword>
<evidence type="ECO:0000256" key="3">
    <source>
        <dbReference type="ARBA" id="ARBA00008883"/>
    </source>
</evidence>
<dbReference type="EC" id="2.7.10.2" evidence="4"/>
<proteinExistence type="inferred from homology"/>
<dbReference type="Pfam" id="PF13614">
    <property type="entry name" value="AAA_31"/>
    <property type="match status" value="1"/>
</dbReference>
<dbReference type="EMBL" id="SSMC01000002">
    <property type="protein sequence ID" value="THD67714.1"/>
    <property type="molecule type" value="Genomic_DNA"/>
</dbReference>
<dbReference type="Gene3D" id="3.40.50.300">
    <property type="entry name" value="P-loop containing nucleotide triphosphate hydrolases"/>
    <property type="match status" value="1"/>
</dbReference>
<comment type="catalytic activity">
    <reaction evidence="15">
        <text>L-tyrosyl-[protein] + ATP = O-phospho-L-tyrosyl-[protein] + ADP + H(+)</text>
        <dbReference type="Rhea" id="RHEA:10596"/>
        <dbReference type="Rhea" id="RHEA-COMP:10136"/>
        <dbReference type="Rhea" id="RHEA-COMP:20101"/>
        <dbReference type="ChEBI" id="CHEBI:15378"/>
        <dbReference type="ChEBI" id="CHEBI:30616"/>
        <dbReference type="ChEBI" id="CHEBI:46858"/>
        <dbReference type="ChEBI" id="CHEBI:61978"/>
        <dbReference type="ChEBI" id="CHEBI:456216"/>
        <dbReference type="EC" id="2.7.10.2"/>
    </reaction>
</comment>
<reference evidence="20 21" key="1">
    <citation type="submission" date="2019-04" db="EMBL/GenBank/DDBJ databases">
        <title>Draft genome sequence of Robertkochia marina CC-AMO-30D.</title>
        <authorList>
            <person name="Hameed A."/>
            <person name="Lin S.-Y."/>
            <person name="Shahina M."/>
            <person name="Lai W.-A."/>
            <person name="Young C.-C."/>
        </authorList>
    </citation>
    <scope>NUCLEOTIDE SEQUENCE [LARGE SCALE GENOMIC DNA]</scope>
    <source>
        <strain evidence="20 21">CC-AMO-30D</strain>
    </source>
</reference>
<evidence type="ECO:0000313" key="21">
    <source>
        <dbReference type="Proteomes" id="UP000305939"/>
    </source>
</evidence>
<evidence type="ECO:0000256" key="10">
    <source>
        <dbReference type="ARBA" id="ARBA00022777"/>
    </source>
</evidence>
<evidence type="ECO:0000256" key="5">
    <source>
        <dbReference type="ARBA" id="ARBA00022475"/>
    </source>
</evidence>
<keyword evidence="13 16" id="KW-0472">Membrane</keyword>
<dbReference type="InterPro" id="IPR027417">
    <property type="entry name" value="P-loop_NTPase"/>
</dbReference>
<dbReference type="CDD" id="cd05387">
    <property type="entry name" value="BY-kinase"/>
    <property type="match status" value="1"/>
</dbReference>
<dbReference type="Proteomes" id="UP000305939">
    <property type="component" value="Unassembled WGS sequence"/>
</dbReference>
<dbReference type="InterPro" id="IPR003856">
    <property type="entry name" value="LPS_length_determ_N"/>
</dbReference>
<keyword evidence="5" id="KW-1003">Cell membrane</keyword>
<dbReference type="GO" id="GO:0004715">
    <property type="term" value="F:non-membrane spanning protein tyrosine kinase activity"/>
    <property type="evidence" value="ECO:0007669"/>
    <property type="project" value="UniProtKB-EC"/>
</dbReference>
<evidence type="ECO:0000256" key="1">
    <source>
        <dbReference type="ARBA" id="ARBA00004429"/>
    </source>
</evidence>
<evidence type="ECO:0000256" key="7">
    <source>
        <dbReference type="ARBA" id="ARBA00022679"/>
    </source>
</evidence>
<dbReference type="GO" id="GO:0005524">
    <property type="term" value="F:ATP binding"/>
    <property type="evidence" value="ECO:0007669"/>
    <property type="project" value="UniProtKB-KW"/>
</dbReference>
<evidence type="ECO:0000256" key="16">
    <source>
        <dbReference type="SAM" id="Phobius"/>
    </source>
</evidence>
<keyword evidence="8 16" id="KW-0812">Transmembrane</keyword>
<dbReference type="OrthoDB" id="9794577at2"/>
<dbReference type="PANTHER" id="PTHR32309">
    <property type="entry name" value="TYROSINE-PROTEIN KINASE"/>
    <property type="match status" value="1"/>
</dbReference>
<evidence type="ECO:0000259" key="17">
    <source>
        <dbReference type="Pfam" id="PF02706"/>
    </source>
</evidence>
<evidence type="ECO:0000256" key="14">
    <source>
        <dbReference type="ARBA" id="ARBA00023137"/>
    </source>
</evidence>
<dbReference type="Pfam" id="PF13807">
    <property type="entry name" value="GNVR"/>
    <property type="match status" value="1"/>
</dbReference>
<evidence type="ECO:0000256" key="8">
    <source>
        <dbReference type="ARBA" id="ARBA00022692"/>
    </source>
</evidence>
<keyword evidence="12 16" id="KW-1133">Transmembrane helix</keyword>